<keyword evidence="1" id="KW-0472">Membrane</keyword>
<keyword evidence="1" id="KW-1133">Transmembrane helix</keyword>
<proteinExistence type="predicted"/>
<keyword evidence="3" id="KW-1185">Reference proteome</keyword>
<dbReference type="STRING" id="402384.HM131_02625"/>
<evidence type="ECO:0000313" key="3">
    <source>
        <dbReference type="Proteomes" id="UP000192527"/>
    </source>
</evidence>
<name>A0A1W5ZR66_9BACI</name>
<evidence type="ECO:0000256" key="1">
    <source>
        <dbReference type="SAM" id="Phobius"/>
    </source>
</evidence>
<gene>
    <name evidence="2" type="ORF">HM131_02625</name>
</gene>
<dbReference type="OrthoDB" id="2418411at2"/>
<dbReference type="EMBL" id="CP020772">
    <property type="protein sequence ID" value="ARI75790.1"/>
    <property type="molecule type" value="Genomic_DNA"/>
</dbReference>
<evidence type="ECO:0000313" key="2">
    <source>
        <dbReference type="EMBL" id="ARI75790.1"/>
    </source>
</evidence>
<dbReference type="Proteomes" id="UP000192527">
    <property type="component" value="Chromosome"/>
</dbReference>
<organism evidence="2 3">
    <name type="scientific">Halobacillus mangrovi</name>
    <dbReference type="NCBI Taxonomy" id="402384"/>
    <lineage>
        <taxon>Bacteria</taxon>
        <taxon>Bacillati</taxon>
        <taxon>Bacillota</taxon>
        <taxon>Bacilli</taxon>
        <taxon>Bacillales</taxon>
        <taxon>Bacillaceae</taxon>
        <taxon>Halobacillus</taxon>
    </lineage>
</organism>
<keyword evidence="1" id="KW-0812">Transmembrane</keyword>
<protein>
    <submittedName>
        <fullName evidence="2">Cytochrome C oxidase subunit II</fullName>
    </submittedName>
</protein>
<sequence length="40" mass="4572">MKKDHSSQPGLKGTLISVFAVGIVIILMWVSIFYLYIDRM</sequence>
<dbReference type="RefSeq" id="WP_085027664.1">
    <property type="nucleotide sequence ID" value="NZ_CP020772.1"/>
</dbReference>
<accession>A0A1W5ZR66</accession>
<dbReference type="KEGG" id="hmn:HM131_02625"/>
<feature type="transmembrane region" description="Helical" evidence="1">
    <location>
        <begin position="15"/>
        <end position="37"/>
    </location>
</feature>
<dbReference type="AlphaFoldDB" id="A0A1W5ZR66"/>
<reference evidence="2 3" key="1">
    <citation type="submission" date="2017-04" db="EMBL/GenBank/DDBJ databases">
        <title>The whole genome sequencing and assembly of Halobacillus mangrovi strain.</title>
        <authorList>
            <person name="Lee S.-J."/>
            <person name="Park M.-K."/>
            <person name="Kim J.-Y."/>
            <person name="Lee Y.-J."/>
            <person name="Yi H."/>
            <person name="Bahn Y.-S."/>
            <person name="Kim J.F."/>
            <person name="Lee D.-W."/>
        </authorList>
    </citation>
    <scope>NUCLEOTIDE SEQUENCE [LARGE SCALE GENOMIC DNA]</scope>
    <source>
        <strain evidence="2 3">KTB 131</strain>
    </source>
</reference>